<accession>A0A286U8N6</accession>
<keyword evidence="2" id="KW-1185">Reference proteome</keyword>
<dbReference type="AlphaFoldDB" id="A0A286U8N6"/>
<dbReference type="EMBL" id="NBII01000009">
    <property type="protein sequence ID" value="PAV15953.1"/>
    <property type="molecule type" value="Genomic_DNA"/>
</dbReference>
<organism evidence="1 2">
    <name type="scientific">Pyrrhoderma noxium</name>
    <dbReference type="NCBI Taxonomy" id="2282107"/>
    <lineage>
        <taxon>Eukaryota</taxon>
        <taxon>Fungi</taxon>
        <taxon>Dikarya</taxon>
        <taxon>Basidiomycota</taxon>
        <taxon>Agaricomycotina</taxon>
        <taxon>Agaricomycetes</taxon>
        <taxon>Hymenochaetales</taxon>
        <taxon>Hymenochaetaceae</taxon>
        <taxon>Pyrrhoderma</taxon>
    </lineage>
</organism>
<dbReference type="InParanoid" id="A0A286U8N6"/>
<evidence type="ECO:0000313" key="2">
    <source>
        <dbReference type="Proteomes" id="UP000217199"/>
    </source>
</evidence>
<gene>
    <name evidence="1" type="ORF">PNOK_0881100</name>
</gene>
<evidence type="ECO:0000313" key="1">
    <source>
        <dbReference type="EMBL" id="PAV15953.1"/>
    </source>
</evidence>
<comment type="caution">
    <text evidence="1">The sequence shown here is derived from an EMBL/GenBank/DDBJ whole genome shotgun (WGS) entry which is preliminary data.</text>
</comment>
<protein>
    <submittedName>
        <fullName evidence="1">Uncharacterized protein</fullName>
    </submittedName>
</protein>
<reference evidence="1 2" key="1">
    <citation type="journal article" date="2017" name="Mol. Ecol.">
        <title>Comparative and population genomic landscape of Phellinus noxius: A hypervariable fungus causing root rot in trees.</title>
        <authorList>
            <person name="Chung C.L."/>
            <person name="Lee T.J."/>
            <person name="Akiba M."/>
            <person name="Lee H.H."/>
            <person name="Kuo T.H."/>
            <person name="Liu D."/>
            <person name="Ke H.M."/>
            <person name="Yokoi T."/>
            <person name="Roa M.B."/>
            <person name="Lu M.J."/>
            <person name="Chang Y.Y."/>
            <person name="Ann P.J."/>
            <person name="Tsai J.N."/>
            <person name="Chen C.Y."/>
            <person name="Tzean S.S."/>
            <person name="Ota Y."/>
            <person name="Hattori T."/>
            <person name="Sahashi N."/>
            <person name="Liou R.F."/>
            <person name="Kikuchi T."/>
            <person name="Tsai I.J."/>
        </authorList>
    </citation>
    <scope>NUCLEOTIDE SEQUENCE [LARGE SCALE GENOMIC DNA]</scope>
    <source>
        <strain evidence="1 2">FFPRI411160</strain>
    </source>
</reference>
<name>A0A286U8N6_9AGAM</name>
<dbReference type="Proteomes" id="UP000217199">
    <property type="component" value="Unassembled WGS sequence"/>
</dbReference>
<proteinExistence type="predicted"/>
<sequence>MDVAVLQDEYIANDVEINKWPESSSQISRTIQITKDSIQRRLPFPSNLLSSGPEIIQVQSEWIGLPENICIREWRFFVANEVEINHERGNIICENKKYP</sequence>